<evidence type="ECO:0000313" key="2">
    <source>
        <dbReference type="EMBL" id="AGM25655.1"/>
    </source>
</evidence>
<dbReference type="STRING" id="1276229.SSYRP_v1c00590"/>
<feature type="transmembrane region" description="Helical" evidence="1">
    <location>
        <begin position="61"/>
        <end position="90"/>
    </location>
</feature>
<gene>
    <name evidence="2" type="ORF">SSYRP_v1c00590</name>
</gene>
<keyword evidence="1" id="KW-1133">Transmembrane helix</keyword>
<dbReference type="HOGENOM" id="CLU_686777_0_0_14"/>
<keyword evidence="3" id="KW-1185">Reference proteome</keyword>
<dbReference type="PATRIC" id="fig|1276229.3.peg.58"/>
<reference evidence="2 3" key="1">
    <citation type="journal article" date="2013" name="Genome Biol. Evol.">
        <title>Complete genomes of two dipteran-associated spiroplasmas provided insights into the origin, dynamics, and impacts of viral invasion in spiroplasma.</title>
        <authorList>
            <person name="Ku C."/>
            <person name="Lo W.S."/>
            <person name="Chen L.L."/>
            <person name="Kuo C.H."/>
        </authorList>
    </citation>
    <scope>NUCLEOTIDE SEQUENCE [LARGE SCALE GENOMIC DNA]</scope>
    <source>
        <strain evidence="2">EA-1</strain>
    </source>
</reference>
<dbReference type="Proteomes" id="UP000013963">
    <property type="component" value="Chromosome"/>
</dbReference>
<dbReference type="RefSeq" id="WP_016340316.1">
    <property type="nucleotide sequence ID" value="NC_021284.1"/>
</dbReference>
<proteinExistence type="predicted"/>
<protein>
    <recommendedName>
        <fullName evidence="4">Transmembrane protein</fullName>
    </recommendedName>
</protein>
<sequence>MNNNINLISNKAEENLKNILISLNNPKVGKLWYISFFLILVLDVLVIFIGKYFVVSTNNKIVWIPVLSLTALFVVIYFLIPLCVKIPLLYSSIRKIKKMLINIRDYKQLNEKDMKLSFIEFKNNVKRKNFIKNYFTLMLIPYFSFNSLSNNSEYSLETSKDMNKIREYLNDYNQAILDHKFDDVIISEKSIGNFTNQEVEDLFENSIESLSKTINPDVLIKRRRMHFFLLTNLIIFFILTIGFLIPMIIGLKQNDWNFNNINGDISRLFFIMGAFFILLFGSYVPYQIYLVIYLKKVRYKAELIKKIKNNFENKEQINVNDFNLILPISRKKIAIDKEFDFVSDFSKKNLKILPLGYKTIFIEGTANNKIKLSKFDEEVKILNYDINQLKILVSKYNSIIE</sequence>
<dbReference type="EMBL" id="CP005078">
    <property type="protein sequence ID" value="AGM25655.1"/>
    <property type="molecule type" value="Genomic_DNA"/>
</dbReference>
<dbReference type="AlphaFoldDB" id="R4UHR0"/>
<organism evidence="2 3">
    <name type="scientific">Spiroplasma syrphidicola EA-1</name>
    <dbReference type="NCBI Taxonomy" id="1276229"/>
    <lineage>
        <taxon>Bacteria</taxon>
        <taxon>Bacillati</taxon>
        <taxon>Mycoplasmatota</taxon>
        <taxon>Mollicutes</taxon>
        <taxon>Entomoplasmatales</taxon>
        <taxon>Spiroplasmataceae</taxon>
        <taxon>Spiroplasma</taxon>
    </lineage>
</organism>
<feature type="transmembrane region" description="Helical" evidence="1">
    <location>
        <begin position="31"/>
        <end position="55"/>
    </location>
</feature>
<keyword evidence="1" id="KW-0812">Transmembrane</keyword>
<feature type="transmembrane region" description="Helical" evidence="1">
    <location>
        <begin position="227"/>
        <end position="249"/>
    </location>
</feature>
<evidence type="ECO:0008006" key="4">
    <source>
        <dbReference type="Google" id="ProtNLM"/>
    </source>
</evidence>
<keyword evidence="1" id="KW-0472">Membrane</keyword>
<evidence type="ECO:0000256" key="1">
    <source>
        <dbReference type="SAM" id="Phobius"/>
    </source>
</evidence>
<dbReference type="KEGG" id="ssyr:SSYRP_v1c00590"/>
<evidence type="ECO:0000313" key="3">
    <source>
        <dbReference type="Proteomes" id="UP000013963"/>
    </source>
</evidence>
<feature type="transmembrane region" description="Helical" evidence="1">
    <location>
        <begin position="269"/>
        <end position="294"/>
    </location>
</feature>
<accession>R4UHR0</accession>
<name>R4UHR0_9MOLU</name>